<comment type="caution">
    <text evidence="2">The sequence shown here is derived from an EMBL/GenBank/DDBJ whole genome shotgun (WGS) entry which is preliminary data.</text>
</comment>
<dbReference type="AlphaFoldDB" id="A0AAD6EGJ8"/>
<keyword evidence="3" id="KW-1185">Reference proteome</keyword>
<gene>
    <name evidence="2" type="ORF">N7537_002026</name>
</gene>
<dbReference type="EMBL" id="JAQJAE010000001">
    <property type="protein sequence ID" value="KAJ5616912.1"/>
    <property type="molecule type" value="Genomic_DNA"/>
</dbReference>
<feature type="region of interest" description="Disordered" evidence="1">
    <location>
        <begin position="51"/>
        <end position="90"/>
    </location>
</feature>
<protein>
    <submittedName>
        <fullName evidence="2">Uncharacterized protein</fullName>
    </submittedName>
</protein>
<evidence type="ECO:0000313" key="2">
    <source>
        <dbReference type="EMBL" id="KAJ5616912.1"/>
    </source>
</evidence>
<accession>A0AAD6EGJ8</accession>
<dbReference type="Proteomes" id="UP001213799">
    <property type="component" value="Unassembled WGS sequence"/>
</dbReference>
<reference evidence="2" key="2">
    <citation type="submission" date="2023-01" db="EMBL/GenBank/DDBJ databases">
        <authorList>
            <person name="Petersen C."/>
        </authorList>
    </citation>
    <scope>NUCLEOTIDE SEQUENCE</scope>
    <source>
        <strain evidence="2">IBT 12815</strain>
    </source>
</reference>
<proteinExistence type="predicted"/>
<name>A0AAD6EGJ8_9EURO</name>
<reference evidence="2" key="1">
    <citation type="journal article" date="2023" name="IMA Fungus">
        <title>Comparative genomic study of the Penicillium genus elucidates a diverse pangenome and 15 lateral gene transfer events.</title>
        <authorList>
            <person name="Petersen C."/>
            <person name="Sorensen T."/>
            <person name="Nielsen M.R."/>
            <person name="Sondergaard T.E."/>
            <person name="Sorensen J.L."/>
            <person name="Fitzpatrick D.A."/>
            <person name="Frisvad J.C."/>
            <person name="Nielsen K.L."/>
        </authorList>
    </citation>
    <scope>NUCLEOTIDE SEQUENCE</scope>
    <source>
        <strain evidence="2">IBT 12815</strain>
    </source>
</reference>
<evidence type="ECO:0000313" key="3">
    <source>
        <dbReference type="Proteomes" id="UP001213799"/>
    </source>
</evidence>
<feature type="compositionally biased region" description="Basic and acidic residues" evidence="1">
    <location>
        <begin position="51"/>
        <end position="71"/>
    </location>
</feature>
<evidence type="ECO:0000256" key="1">
    <source>
        <dbReference type="SAM" id="MobiDB-lite"/>
    </source>
</evidence>
<dbReference type="RefSeq" id="XP_056758079.1">
    <property type="nucleotide sequence ID" value="XM_056893084.1"/>
</dbReference>
<organism evidence="2 3">
    <name type="scientific">Penicillium hordei</name>
    <dbReference type="NCBI Taxonomy" id="40994"/>
    <lineage>
        <taxon>Eukaryota</taxon>
        <taxon>Fungi</taxon>
        <taxon>Dikarya</taxon>
        <taxon>Ascomycota</taxon>
        <taxon>Pezizomycotina</taxon>
        <taxon>Eurotiomycetes</taxon>
        <taxon>Eurotiomycetidae</taxon>
        <taxon>Eurotiales</taxon>
        <taxon>Aspergillaceae</taxon>
        <taxon>Penicillium</taxon>
    </lineage>
</organism>
<dbReference type="GeneID" id="81583326"/>
<feature type="compositionally biased region" description="Basic and acidic residues" evidence="1">
    <location>
        <begin position="79"/>
        <end position="88"/>
    </location>
</feature>
<sequence>MSFLTSIRASSRQAIRTNFAMPAVPASTFHSSAIRNLNEDDRGRENLSYHYESHKQEGIKSTKEGKGEWKSELASNSEADVKADRGELDGDASFQEMQEKTKRLANQKANKK</sequence>